<evidence type="ECO:0000313" key="2">
    <source>
        <dbReference type="EMBL" id="MED6155723.1"/>
    </source>
</evidence>
<evidence type="ECO:0000256" key="1">
    <source>
        <dbReference type="SAM" id="MobiDB-lite"/>
    </source>
</evidence>
<sequence>MRIGNSFRHPKVGWVKDTIKRESEGWNPLMRRRMLARKIPRKRSLLHFPCLWTSILTEDCLRCIEGLRRRPELSPLRSKQVSVSDSPRSQLIDSLPTQSMVSKIGVLQKGDGTVVCEDMSGCGGGWRRLNDGGSCRERRREKREAVVSEVK</sequence>
<name>A0ABU6U693_9FABA</name>
<accession>A0ABU6U693</accession>
<evidence type="ECO:0000313" key="3">
    <source>
        <dbReference type="Proteomes" id="UP001341840"/>
    </source>
</evidence>
<proteinExistence type="predicted"/>
<gene>
    <name evidence="2" type="ORF">PIB30_007588</name>
</gene>
<feature type="compositionally biased region" description="Polar residues" evidence="1">
    <location>
        <begin position="79"/>
        <end position="94"/>
    </location>
</feature>
<dbReference type="Proteomes" id="UP001341840">
    <property type="component" value="Unassembled WGS sequence"/>
</dbReference>
<feature type="region of interest" description="Disordered" evidence="1">
    <location>
        <begin position="75"/>
        <end position="94"/>
    </location>
</feature>
<organism evidence="2 3">
    <name type="scientific">Stylosanthes scabra</name>
    <dbReference type="NCBI Taxonomy" id="79078"/>
    <lineage>
        <taxon>Eukaryota</taxon>
        <taxon>Viridiplantae</taxon>
        <taxon>Streptophyta</taxon>
        <taxon>Embryophyta</taxon>
        <taxon>Tracheophyta</taxon>
        <taxon>Spermatophyta</taxon>
        <taxon>Magnoliopsida</taxon>
        <taxon>eudicotyledons</taxon>
        <taxon>Gunneridae</taxon>
        <taxon>Pentapetalae</taxon>
        <taxon>rosids</taxon>
        <taxon>fabids</taxon>
        <taxon>Fabales</taxon>
        <taxon>Fabaceae</taxon>
        <taxon>Papilionoideae</taxon>
        <taxon>50 kb inversion clade</taxon>
        <taxon>dalbergioids sensu lato</taxon>
        <taxon>Dalbergieae</taxon>
        <taxon>Pterocarpus clade</taxon>
        <taxon>Stylosanthes</taxon>
    </lineage>
</organism>
<comment type="caution">
    <text evidence="2">The sequence shown here is derived from an EMBL/GenBank/DDBJ whole genome shotgun (WGS) entry which is preliminary data.</text>
</comment>
<reference evidence="2 3" key="1">
    <citation type="journal article" date="2023" name="Plants (Basel)">
        <title>Bridging the Gap: Combining Genomics and Transcriptomics Approaches to Understand Stylosanthes scabra, an Orphan Legume from the Brazilian Caatinga.</title>
        <authorList>
            <person name="Ferreira-Neto J.R.C."/>
            <person name="da Silva M.D."/>
            <person name="Binneck E."/>
            <person name="de Melo N.F."/>
            <person name="da Silva R.H."/>
            <person name="de Melo A.L.T.M."/>
            <person name="Pandolfi V."/>
            <person name="Bustamante F.O."/>
            <person name="Brasileiro-Vidal A.C."/>
            <person name="Benko-Iseppon A.M."/>
        </authorList>
    </citation>
    <scope>NUCLEOTIDE SEQUENCE [LARGE SCALE GENOMIC DNA]</scope>
    <source>
        <tissue evidence="2">Leaves</tissue>
    </source>
</reference>
<protein>
    <submittedName>
        <fullName evidence="2">Uncharacterized protein</fullName>
    </submittedName>
</protein>
<keyword evidence="3" id="KW-1185">Reference proteome</keyword>
<dbReference type="EMBL" id="JASCZI010120845">
    <property type="protein sequence ID" value="MED6155723.1"/>
    <property type="molecule type" value="Genomic_DNA"/>
</dbReference>